<sequence>MDLYMTKDTDKDEAYVAGENILRLAITDEERAKAYAKMGKAMYDKNSYAEAIQLLEKGDHYAQISGSTYERFFINFYLSDAYAQVGFSGKAQRSWQIASKEAGKLKKYMPAGFMIDQRCIANLEEDEDYCKAIQQRLKLIEHISKADIDISTQRINNAANYSGLAYDYIKCGDMMKAKQALLEAKYIYENYYDAEHLLSLPRYYLSKAIIAVKEGSKAEGKHWFDMAFETAVKKKLTNDEELIVRERLLSNIDTNKELQHQNIDYYTKFYKDKVKQARRAAKNEIDKKETKVVNQNKKINILLVIVTVLVLSFLYVYKRKVRLRSKLLNTLSRLRQTKEPVTVAHTEKRKKVTEGPTVIKDPNTEAVLLRRLDKFEKTEQYITKGITLPKMAVLLKTNTTYLSYIIKTHRDSDFSQYINRNRINYIVGKLKNHPEYLNYKIGYLAEECGFPTHSQFGSVFKNETGMSPSQFINSLKQEKSKERSRN</sequence>
<dbReference type="SUPFAM" id="SSF46689">
    <property type="entry name" value="Homeodomain-like"/>
    <property type="match status" value="1"/>
</dbReference>
<reference evidence="7" key="1">
    <citation type="journal article" date="2013" name="Lancet">
        <title>First case of E anophelis outbreak in an intensive-care unit.</title>
        <authorList>
            <person name="Teo J."/>
            <person name="Tan S.Y."/>
            <person name="Tay M."/>
            <person name="Ding Y."/>
            <person name="Kjelleberg S."/>
            <person name="Givskov M."/>
            <person name="Lin R.T."/>
            <person name="Yang L."/>
        </authorList>
    </citation>
    <scope>NUCLEOTIDE SEQUENCE [LARGE SCALE GENOMIC DNA]</scope>
    <source>
        <strain evidence="7">NUHP1</strain>
    </source>
</reference>
<proteinExistence type="predicted"/>
<evidence type="ECO:0000259" key="6">
    <source>
        <dbReference type="PROSITE" id="PS01124"/>
    </source>
</evidence>
<feature type="domain" description="HTH araC/xylS-type" evidence="6">
    <location>
        <begin position="379"/>
        <end position="474"/>
    </location>
</feature>
<dbReference type="SMART" id="SM00342">
    <property type="entry name" value="HTH_ARAC"/>
    <property type="match status" value="1"/>
</dbReference>
<protein>
    <recommendedName>
        <fullName evidence="6">HTH araC/xylS-type domain-containing protein</fullName>
    </recommendedName>
</protein>
<dbReference type="eggNOG" id="COG2207">
    <property type="taxonomic scope" value="Bacteria"/>
</dbReference>
<dbReference type="PROSITE" id="PS01124">
    <property type="entry name" value="HTH_ARAC_FAMILY_2"/>
    <property type="match status" value="1"/>
</dbReference>
<organism evidence="7 8">
    <name type="scientific">Elizabethkingia anophelis NUHP1</name>
    <dbReference type="NCBI Taxonomy" id="1338011"/>
    <lineage>
        <taxon>Bacteria</taxon>
        <taxon>Pseudomonadati</taxon>
        <taxon>Bacteroidota</taxon>
        <taxon>Flavobacteriia</taxon>
        <taxon>Flavobacteriales</taxon>
        <taxon>Weeksellaceae</taxon>
        <taxon>Elizabethkingia</taxon>
    </lineage>
</organism>
<accession>A0A077EHL2</accession>
<evidence type="ECO:0000256" key="3">
    <source>
        <dbReference type="ARBA" id="ARBA00023163"/>
    </source>
</evidence>
<dbReference type="PANTHER" id="PTHR43280:SF34">
    <property type="entry name" value="ARAC-FAMILY TRANSCRIPTIONAL REGULATOR"/>
    <property type="match status" value="1"/>
</dbReference>
<reference evidence="7" key="2">
    <citation type="journal article" date="2015" name="Genome Biol. Evol.">
        <title>Complete Genome Sequence and Transcriptomic Analysis of the Novel Pathogen Elizabethkingia anophelis in Response to Oxidative Stress.</title>
        <authorList>
            <person name="Li Y."/>
            <person name="Liu Y."/>
            <person name="Chew S.C."/>
            <person name="Tay M."/>
            <person name="Salido M.M."/>
            <person name="Teo J."/>
            <person name="Lauro F.M."/>
            <person name="Givskov M."/>
            <person name="Yang L."/>
        </authorList>
    </citation>
    <scope>NUCLEOTIDE SEQUENCE</scope>
    <source>
        <strain evidence="7">NUHP1</strain>
    </source>
</reference>
<dbReference type="InterPro" id="IPR018060">
    <property type="entry name" value="HTH_AraC"/>
</dbReference>
<dbReference type="HOGENOM" id="CLU_561103_0_0_10"/>
<feature type="coiled-coil region" evidence="4">
    <location>
        <begin position="271"/>
        <end position="298"/>
    </location>
</feature>
<dbReference type="Proteomes" id="UP000028933">
    <property type="component" value="Chromosome"/>
</dbReference>
<gene>
    <name evidence="7" type="ORF">BD94_1879</name>
</gene>
<dbReference type="KEGG" id="eao:BD94_1879"/>
<keyword evidence="1" id="KW-0805">Transcription regulation</keyword>
<dbReference type="Pfam" id="PF12833">
    <property type="entry name" value="HTH_18"/>
    <property type="match status" value="1"/>
</dbReference>
<dbReference type="GO" id="GO:0003700">
    <property type="term" value="F:DNA-binding transcription factor activity"/>
    <property type="evidence" value="ECO:0007669"/>
    <property type="project" value="InterPro"/>
</dbReference>
<keyword evidence="2" id="KW-0238">DNA-binding</keyword>
<dbReference type="GO" id="GO:0043565">
    <property type="term" value="F:sequence-specific DNA binding"/>
    <property type="evidence" value="ECO:0007669"/>
    <property type="project" value="InterPro"/>
</dbReference>
<dbReference type="InterPro" id="IPR009057">
    <property type="entry name" value="Homeodomain-like_sf"/>
</dbReference>
<evidence type="ECO:0000256" key="1">
    <source>
        <dbReference type="ARBA" id="ARBA00023015"/>
    </source>
</evidence>
<dbReference type="EMBL" id="CP007547">
    <property type="protein sequence ID" value="AIL45654.1"/>
    <property type="molecule type" value="Genomic_DNA"/>
</dbReference>
<keyword evidence="4" id="KW-0175">Coiled coil</keyword>
<keyword evidence="3" id="KW-0804">Transcription</keyword>
<evidence type="ECO:0000256" key="2">
    <source>
        <dbReference type="ARBA" id="ARBA00023125"/>
    </source>
</evidence>
<name>A0A077EHL2_9FLAO</name>
<keyword evidence="5" id="KW-1133">Transmembrane helix</keyword>
<feature type="transmembrane region" description="Helical" evidence="5">
    <location>
        <begin position="299"/>
        <end position="317"/>
    </location>
</feature>
<evidence type="ECO:0000256" key="5">
    <source>
        <dbReference type="SAM" id="Phobius"/>
    </source>
</evidence>
<evidence type="ECO:0000313" key="7">
    <source>
        <dbReference type="EMBL" id="AIL45654.1"/>
    </source>
</evidence>
<dbReference type="STRING" id="1338011.BD94_1879"/>
<keyword evidence="5" id="KW-0472">Membrane</keyword>
<keyword evidence="5" id="KW-0812">Transmembrane</keyword>
<dbReference type="AlphaFoldDB" id="A0A077EHL2"/>
<dbReference type="PANTHER" id="PTHR43280">
    <property type="entry name" value="ARAC-FAMILY TRANSCRIPTIONAL REGULATOR"/>
    <property type="match status" value="1"/>
</dbReference>
<evidence type="ECO:0000256" key="4">
    <source>
        <dbReference type="SAM" id="Coils"/>
    </source>
</evidence>
<evidence type="ECO:0000313" key="8">
    <source>
        <dbReference type="Proteomes" id="UP000028933"/>
    </source>
</evidence>
<dbReference type="Gene3D" id="1.10.10.60">
    <property type="entry name" value="Homeodomain-like"/>
    <property type="match status" value="1"/>
</dbReference>